<evidence type="ECO:0000256" key="4">
    <source>
        <dbReference type="ARBA" id="ARBA00023239"/>
    </source>
</evidence>
<evidence type="ECO:0000256" key="2">
    <source>
        <dbReference type="ARBA" id="ARBA00022729"/>
    </source>
</evidence>
<dbReference type="OrthoDB" id="9772435at2"/>
<gene>
    <name evidence="8" type="ORF">LY11_01677</name>
</gene>
<dbReference type="InterPro" id="IPR008929">
    <property type="entry name" value="Chondroitin_lyas"/>
</dbReference>
<dbReference type="EMBL" id="QLLR01000005">
    <property type="protein sequence ID" value="RAJ32987.1"/>
    <property type="molecule type" value="Genomic_DNA"/>
</dbReference>
<proteinExistence type="predicted"/>
<dbReference type="GO" id="GO:0016829">
    <property type="term" value="F:lyase activity"/>
    <property type="evidence" value="ECO:0007669"/>
    <property type="project" value="UniProtKB-KW"/>
</dbReference>
<protein>
    <submittedName>
        <fullName evidence="8">Alginate lyase</fullName>
    </submittedName>
</protein>
<organism evidence="8 9">
    <name type="scientific">Pedobacter cryoconitis</name>
    <dbReference type="NCBI Taxonomy" id="188932"/>
    <lineage>
        <taxon>Bacteria</taxon>
        <taxon>Pseudomonadati</taxon>
        <taxon>Bacteroidota</taxon>
        <taxon>Sphingobacteriia</taxon>
        <taxon>Sphingobacteriales</taxon>
        <taxon>Sphingobacteriaceae</taxon>
        <taxon>Pedobacter</taxon>
    </lineage>
</organism>
<dbReference type="STRING" id="188932.AY601_1649"/>
<feature type="domain" description="Heparinase II/III-like C-terminal" evidence="7">
    <location>
        <begin position="379"/>
        <end position="581"/>
    </location>
</feature>
<evidence type="ECO:0000259" key="6">
    <source>
        <dbReference type="Pfam" id="PF05426"/>
    </source>
</evidence>
<comment type="subcellular location">
    <subcellularLocation>
        <location evidence="1">Periplasm</location>
    </subcellularLocation>
</comment>
<dbReference type="Pfam" id="PF05426">
    <property type="entry name" value="Alginate_lyase"/>
    <property type="match status" value="1"/>
</dbReference>
<sequence>MTNYLKKLVMGLICLIFGLSAHAQQHPSIMLTKGNIEALRKGTLTYPLLKKSYKKIKSDADKAIKEPVNVPVPKDAGGGATHEQHKKNYLNILNCGIAYQMSGDKKYASYVEEILLKYAAEYQKWPLHPKRKEGHQGGRIFWQSLNDFVWQVYTIQGYDLVYDAIAPAKREEIEKGLFIPELKFFTEDCAETFNKIHNHATWAVAAVGMTGYVIHKPEYVEMALKGTAKDGKAGYLAQIDQLFSPDGYYTEGPYYQRYALLPFLIFAKTINNYQPALKIFQYRNQLLAKAIETSLQLTYTDGTFFPFNDAVKGKTYESAELVYGVDIAYADIKPQPELLDVVNKQGQVIISDAGLKIAADVAAGKTKPFVYKTMLITDGATGKDGGIGILRAGTNEDQQAVLIKATSQGMGHGHFDRLNLLYDDNNAEVFPDYGSARFINIESKKGGDYLPENKSWAKQTVAHNTLTVDETSNFKANADRAQQTAAEILYFKDGQQLKVISAAENNAYPGVKMTRTTALLKVEELQKSLIIDIFRVDADKVHQYDLPFWYKGHLTDSSVQIKSFTDQLKALGTQYGYQHIWLNAEQPVAGQTGYLTVLNNKRFYTVSFAAQSPVNLKLLTLGANDPDQNLLESKAFMLSSKGSKTQTFFTVIETHGSTNTVDETTSGASGNVSDLKIITAGPEQISVSFKVKGKLYQYQINFKNKENFIKLN</sequence>
<dbReference type="SUPFAM" id="SSF48230">
    <property type="entry name" value="Chondroitin AC/alginate lyase"/>
    <property type="match status" value="1"/>
</dbReference>
<dbReference type="AlphaFoldDB" id="A0A327T5E0"/>
<evidence type="ECO:0000313" key="8">
    <source>
        <dbReference type="EMBL" id="RAJ32987.1"/>
    </source>
</evidence>
<dbReference type="PANTHER" id="PTHR39210:SF1">
    <property type="entry name" value="HEPARIN-SULFATE LYASE"/>
    <property type="match status" value="1"/>
</dbReference>
<dbReference type="Gene3D" id="2.70.98.70">
    <property type="match status" value="1"/>
</dbReference>
<dbReference type="Proteomes" id="UP000249754">
    <property type="component" value="Unassembled WGS sequence"/>
</dbReference>
<dbReference type="GO" id="GO:0042597">
    <property type="term" value="C:periplasmic space"/>
    <property type="evidence" value="ECO:0007669"/>
    <property type="project" value="UniProtKB-SubCell"/>
</dbReference>
<name>A0A327T5E0_9SPHI</name>
<evidence type="ECO:0000259" key="7">
    <source>
        <dbReference type="Pfam" id="PF07940"/>
    </source>
</evidence>
<evidence type="ECO:0000256" key="1">
    <source>
        <dbReference type="ARBA" id="ARBA00004418"/>
    </source>
</evidence>
<evidence type="ECO:0000256" key="5">
    <source>
        <dbReference type="SAM" id="SignalP"/>
    </source>
</evidence>
<evidence type="ECO:0000313" key="9">
    <source>
        <dbReference type="Proteomes" id="UP000249754"/>
    </source>
</evidence>
<feature type="domain" description="Alginate lyase" evidence="6">
    <location>
        <begin position="63"/>
        <end position="296"/>
    </location>
</feature>
<dbReference type="InterPro" id="IPR008397">
    <property type="entry name" value="Alginate_lyase_dom"/>
</dbReference>
<keyword evidence="2 5" id="KW-0732">Signal</keyword>
<feature type="signal peptide" evidence="5">
    <location>
        <begin position="1"/>
        <end position="23"/>
    </location>
</feature>
<feature type="chain" id="PRO_5016422494" evidence="5">
    <location>
        <begin position="24"/>
        <end position="712"/>
    </location>
</feature>
<dbReference type="RefSeq" id="WP_111633233.1">
    <property type="nucleotide sequence ID" value="NZ_QLLR01000005.1"/>
</dbReference>
<dbReference type="Pfam" id="PF07940">
    <property type="entry name" value="Hepar_II_III_C"/>
    <property type="match status" value="1"/>
</dbReference>
<dbReference type="Gene3D" id="1.50.10.100">
    <property type="entry name" value="Chondroitin AC/alginate lyase"/>
    <property type="match status" value="1"/>
</dbReference>
<keyword evidence="3" id="KW-0574">Periplasm</keyword>
<keyword evidence="4 8" id="KW-0456">Lyase</keyword>
<comment type="caution">
    <text evidence="8">The sequence shown here is derived from an EMBL/GenBank/DDBJ whole genome shotgun (WGS) entry which is preliminary data.</text>
</comment>
<accession>A0A327T5E0</accession>
<dbReference type="PANTHER" id="PTHR39210">
    <property type="entry name" value="HEPARIN-SULFATE LYASE"/>
    <property type="match status" value="1"/>
</dbReference>
<dbReference type="InterPro" id="IPR012480">
    <property type="entry name" value="Hepar_II_III_C"/>
</dbReference>
<evidence type="ECO:0000256" key="3">
    <source>
        <dbReference type="ARBA" id="ARBA00022764"/>
    </source>
</evidence>
<reference evidence="8 9" key="1">
    <citation type="submission" date="2018-06" db="EMBL/GenBank/DDBJ databases">
        <title>Genomic Encyclopedia of Archaeal and Bacterial Type Strains, Phase II (KMG-II): from individual species to whole genera.</title>
        <authorList>
            <person name="Goeker M."/>
        </authorList>
    </citation>
    <scope>NUCLEOTIDE SEQUENCE [LARGE SCALE GENOMIC DNA]</scope>
    <source>
        <strain evidence="8 9">DSM 14825</strain>
    </source>
</reference>